<dbReference type="SUPFAM" id="SSF54909">
    <property type="entry name" value="Dimeric alpha+beta barrel"/>
    <property type="match status" value="1"/>
</dbReference>
<evidence type="ECO:0000313" key="4">
    <source>
        <dbReference type="Proteomes" id="UP001057520"/>
    </source>
</evidence>
<evidence type="ECO:0000313" key="3">
    <source>
        <dbReference type="EMBL" id="USQ95910.1"/>
    </source>
</evidence>
<dbReference type="PANTHER" id="PTHR33606:SF3">
    <property type="entry name" value="PROTEIN YCII"/>
    <property type="match status" value="1"/>
</dbReference>
<dbReference type="InterPro" id="IPR011008">
    <property type="entry name" value="Dimeric_a/b-barrel"/>
</dbReference>
<reference evidence="3 4" key="1">
    <citation type="submission" date="2022-04" db="EMBL/GenBank/DDBJ databases">
        <title>Genome sequence of soybean root-associated Caulobacter segnis RL271.</title>
        <authorList>
            <person name="Longley R."/>
            <person name="Bonito G."/>
            <person name="Trigodet F."/>
            <person name="Crosson S."/>
            <person name="Fiebig A."/>
        </authorList>
    </citation>
    <scope>NUCLEOTIDE SEQUENCE [LARGE SCALE GENOMIC DNA]</scope>
    <source>
        <strain evidence="3 4">RL271</strain>
    </source>
</reference>
<comment type="similarity">
    <text evidence="1">Belongs to the YciI family.</text>
</comment>
<keyword evidence="4" id="KW-1185">Reference proteome</keyword>
<dbReference type="InterPro" id="IPR051807">
    <property type="entry name" value="Sec-metab_biosynth-assoc"/>
</dbReference>
<proteinExistence type="inferred from homology"/>
<feature type="domain" description="YCII-related" evidence="2">
    <location>
        <begin position="3"/>
        <end position="86"/>
    </location>
</feature>
<evidence type="ECO:0000256" key="1">
    <source>
        <dbReference type="ARBA" id="ARBA00007689"/>
    </source>
</evidence>
<dbReference type="Proteomes" id="UP001057520">
    <property type="component" value="Chromosome"/>
</dbReference>
<name>A0ABY4ZT97_9CAUL</name>
<accession>A0ABY4ZT97</accession>
<protein>
    <submittedName>
        <fullName evidence="3">YciI family protein</fullName>
    </submittedName>
</protein>
<sequence>MALFVIVCKDKPGALETRLATRPVHLDYLNASGLVKAAGPLLDDAGNPIGSLLIIEAEDKAAVRALADNDPYTLAGLFESVEIQGWRVGVGSING</sequence>
<dbReference type="Pfam" id="PF03795">
    <property type="entry name" value="YCII"/>
    <property type="match status" value="1"/>
</dbReference>
<dbReference type="InterPro" id="IPR005545">
    <property type="entry name" value="YCII"/>
</dbReference>
<organism evidence="3 4">
    <name type="scientific">Caulobacter segnis</name>
    <dbReference type="NCBI Taxonomy" id="88688"/>
    <lineage>
        <taxon>Bacteria</taxon>
        <taxon>Pseudomonadati</taxon>
        <taxon>Pseudomonadota</taxon>
        <taxon>Alphaproteobacteria</taxon>
        <taxon>Caulobacterales</taxon>
        <taxon>Caulobacteraceae</taxon>
        <taxon>Caulobacter</taxon>
    </lineage>
</organism>
<gene>
    <name evidence="3" type="ORF">MZV50_25805</name>
</gene>
<dbReference type="PANTHER" id="PTHR33606">
    <property type="entry name" value="PROTEIN YCII"/>
    <property type="match status" value="1"/>
</dbReference>
<evidence type="ECO:0000259" key="2">
    <source>
        <dbReference type="Pfam" id="PF03795"/>
    </source>
</evidence>
<dbReference type="EMBL" id="CP096040">
    <property type="protein sequence ID" value="USQ95910.1"/>
    <property type="molecule type" value="Genomic_DNA"/>
</dbReference>
<dbReference type="Gene3D" id="3.30.70.1060">
    <property type="entry name" value="Dimeric alpha+beta barrel"/>
    <property type="match status" value="1"/>
</dbReference>